<dbReference type="SMART" id="SM00386">
    <property type="entry name" value="HAT"/>
    <property type="match status" value="6"/>
</dbReference>
<dbReference type="SUPFAM" id="SSF48452">
    <property type="entry name" value="TPR-like"/>
    <property type="match status" value="2"/>
</dbReference>
<dbReference type="OrthoDB" id="10265668at2759"/>
<dbReference type="FunFam" id="1.25.40.10:FF:000063">
    <property type="entry name" value="Pre-mRNA processing factor 39"/>
    <property type="match status" value="1"/>
</dbReference>
<evidence type="ECO:0000256" key="8">
    <source>
        <dbReference type="ARBA" id="ARBA00067962"/>
    </source>
</evidence>
<feature type="compositionally biased region" description="Polar residues" evidence="10">
    <location>
        <begin position="190"/>
        <end position="200"/>
    </location>
</feature>
<evidence type="ECO:0000256" key="6">
    <source>
        <dbReference type="ARBA" id="ARBA00023242"/>
    </source>
</evidence>
<feature type="compositionally biased region" description="Basic and acidic residues" evidence="10">
    <location>
        <begin position="346"/>
        <end position="375"/>
    </location>
</feature>
<feature type="region of interest" description="Disordered" evidence="10">
    <location>
        <begin position="1"/>
        <end position="54"/>
    </location>
</feature>
<keyword evidence="3" id="KW-0507">mRNA processing</keyword>
<comment type="similarity">
    <text evidence="7">Belongs to the PRP39 family.</text>
</comment>
<evidence type="ECO:0000313" key="11">
    <source>
        <dbReference type="EMBL" id="JAD06850.1"/>
    </source>
</evidence>
<dbReference type="GO" id="GO:0071004">
    <property type="term" value="C:U2-type prespliceosome"/>
    <property type="evidence" value="ECO:0007669"/>
    <property type="project" value="TreeGrafter"/>
</dbReference>
<dbReference type="GO" id="GO:0005685">
    <property type="term" value="C:U1 snRNP"/>
    <property type="evidence" value="ECO:0007669"/>
    <property type="project" value="TreeGrafter"/>
</dbReference>
<gene>
    <name evidence="11" type="primary">CG1646_1</name>
    <name evidence="11" type="ORF">g.36349</name>
</gene>
<evidence type="ECO:0000256" key="1">
    <source>
        <dbReference type="ARBA" id="ARBA00003777"/>
    </source>
</evidence>
<protein>
    <recommendedName>
        <fullName evidence="8">Pre-mRNA-processing factor 39</fullName>
    </recommendedName>
    <alternativeName>
        <fullName evidence="9">PRP39 homolog</fullName>
    </alternativeName>
</protein>
<dbReference type="InterPro" id="IPR003107">
    <property type="entry name" value="HAT"/>
</dbReference>
<evidence type="ECO:0000256" key="2">
    <source>
        <dbReference type="ARBA" id="ARBA00004123"/>
    </source>
</evidence>
<proteinExistence type="inferred from homology"/>
<keyword evidence="4" id="KW-0677">Repeat</keyword>
<feature type="compositionally biased region" description="Low complexity" evidence="10">
    <location>
        <begin position="1031"/>
        <end position="1055"/>
    </location>
</feature>
<dbReference type="PANTHER" id="PTHR17204">
    <property type="entry name" value="PRE-MRNA PROCESSING PROTEIN PRP39-RELATED"/>
    <property type="match status" value="1"/>
</dbReference>
<dbReference type="GO" id="GO:0000243">
    <property type="term" value="C:commitment complex"/>
    <property type="evidence" value="ECO:0007669"/>
    <property type="project" value="TreeGrafter"/>
</dbReference>
<dbReference type="Gene3D" id="1.25.40.10">
    <property type="entry name" value="Tetratricopeptide repeat domain"/>
    <property type="match status" value="2"/>
</dbReference>
<dbReference type="PANTHER" id="PTHR17204:SF5">
    <property type="entry name" value="PRE-MRNA-PROCESSING FACTOR 39"/>
    <property type="match status" value="1"/>
</dbReference>
<name>A0A0A1X806_ZEUCU</name>
<evidence type="ECO:0000256" key="9">
    <source>
        <dbReference type="ARBA" id="ARBA00080852"/>
    </source>
</evidence>
<feature type="compositionally biased region" description="Acidic residues" evidence="10">
    <location>
        <begin position="179"/>
        <end position="189"/>
    </location>
</feature>
<evidence type="ECO:0000256" key="4">
    <source>
        <dbReference type="ARBA" id="ARBA00022737"/>
    </source>
</evidence>
<dbReference type="GO" id="GO:0030627">
    <property type="term" value="F:pre-mRNA 5'-splice site binding"/>
    <property type="evidence" value="ECO:0007669"/>
    <property type="project" value="TreeGrafter"/>
</dbReference>
<feature type="compositionally biased region" description="Polar residues" evidence="10">
    <location>
        <begin position="378"/>
        <end position="389"/>
    </location>
</feature>
<evidence type="ECO:0000256" key="10">
    <source>
        <dbReference type="SAM" id="MobiDB-lite"/>
    </source>
</evidence>
<evidence type="ECO:0000256" key="5">
    <source>
        <dbReference type="ARBA" id="ARBA00023187"/>
    </source>
</evidence>
<organism evidence="11">
    <name type="scientific">Zeugodacus cucurbitae</name>
    <name type="common">Melon fruit fly</name>
    <name type="synonym">Bactrocera cucurbitae</name>
    <dbReference type="NCBI Taxonomy" id="28588"/>
    <lineage>
        <taxon>Eukaryota</taxon>
        <taxon>Metazoa</taxon>
        <taxon>Ecdysozoa</taxon>
        <taxon>Arthropoda</taxon>
        <taxon>Hexapoda</taxon>
        <taxon>Insecta</taxon>
        <taxon>Pterygota</taxon>
        <taxon>Neoptera</taxon>
        <taxon>Endopterygota</taxon>
        <taxon>Diptera</taxon>
        <taxon>Brachycera</taxon>
        <taxon>Muscomorpha</taxon>
        <taxon>Tephritoidea</taxon>
        <taxon>Tephritidae</taxon>
        <taxon>Zeugodacus</taxon>
        <taxon>Zeugodacus</taxon>
    </lineage>
</organism>
<feature type="region of interest" description="Disordered" evidence="10">
    <location>
        <begin position="1018"/>
        <end position="1055"/>
    </location>
</feature>
<feature type="compositionally biased region" description="Basic and acidic residues" evidence="10">
    <location>
        <begin position="1020"/>
        <end position="1030"/>
    </location>
</feature>
<dbReference type="Pfam" id="PF23241">
    <property type="entry name" value="HAT_PRP39_C"/>
    <property type="match status" value="1"/>
</dbReference>
<feature type="compositionally biased region" description="Basic and acidic residues" evidence="10">
    <location>
        <begin position="647"/>
        <end position="679"/>
    </location>
</feature>
<reference evidence="11" key="1">
    <citation type="submission" date="2014-11" db="EMBL/GenBank/DDBJ databases">
        <authorList>
            <person name="Geib S."/>
        </authorList>
    </citation>
    <scope>NUCLEOTIDE SEQUENCE</scope>
</reference>
<comment type="function">
    <text evidence="1">Involved in pre-mRNA splicing.</text>
</comment>
<feature type="region of interest" description="Disordered" evidence="10">
    <location>
        <begin position="627"/>
        <end position="699"/>
    </location>
</feature>
<feature type="region of interest" description="Disordered" evidence="10">
    <location>
        <begin position="268"/>
        <end position="435"/>
    </location>
</feature>
<dbReference type="GO" id="GO:0000395">
    <property type="term" value="P:mRNA 5'-splice site recognition"/>
    <property type="evidence" value="ECO:0007669"/>
    <property type="project" value="TreeGrafter"/>
</dbReference>
<sequence>MASKEDNVSDENSGRRTRSGRKVVAPHLNPTPVRSTRRNKRNTQEQQISETEDEVLQTNIEKEANTVEHHSDVIKEMLEEAAQGVIVDNSDGDGNDLVYQEQFVDSEQVVEEVPQDDECIVYEEQVIGEDHQHIDDDIEMFAVQEEEQINSEVPIISDTGIDEKSSSFPFGPTGGQSETSEDVQNEDGTNETNAVESSLLASLAGDNANSLPSVGGGEENDIKKDDFEAKVALCDKMESEDSLSEPAIAEDLGNAAEGSDATIVNTELVSEDELPLPTKPEINDAEEVSDDELPAPKRAELPADAEVISEDELPTATSQVEKKSTPLSPEAPSKSMLLESTSKESVGQKRKADDVDECKYEKQRKVEESKKRSEEQYNPMSPTSESNDATPIAIVEKKNKTDVSSGENEHKEKKKEKEKEKDREREKEKEKEKERKRLPDLDKYWRAVKDDPADFTGWTYLLQYVDNESDAEAAREAYDAFLSHYPYCYGYWRKYADYEKRKGIKANCNAVFERGLEAIPLSVDLWIHYLAHVKSNHAEDDSYIRSQFERAIDSCGLEFRSDKLWDAYIKWETESKHYQNVVKIYDRLLAIPTQGYSGHFDNFQDLINQHSVVSTITAEELRKIRSELRESNSSRSSSSRSKGRRSGSKDKEREKDREIRDEKKDDELGSKSPNAKDTECIPEETPLISSSETLSDDRDTDVAGHIDLGDVTNLSEEEETAIKDKVISVRRKLHKATVTAVTARWTFEEGIKRPYFHVKPLERCQLKNWKDYLDFEIEKGDRTRILVLFERCLIACALYDEFWLKMIRYLETQLDQPGIVAVTSDVYRRACEIHHPDKPSLHLMWAAFEECQNNFDRAAEVLENLEKKCPNLLQVAYRRINVERRRGDMTKCRELYEHYINTAKNKTIAGSLAIKYARFLNKICDDLDGGLRVLRQALDKDTANTRVALQMIDLVLQRPKVDEDEVVLIMDKFMARENMDPEQKVLFAQRKVEFLEDFGGTAKGLQDAQRALQLALSKANEAKKKRESSPSRKSSSNSKESSMSNSAVSTAYNNGTNTTTPSYNYNSANSAYYGQQNSGAYTTQQSYDGYYNHWQYGSNYGNYGQWSGYGNYY</sequence>
<dbReference type="InterPro" id="IPR059164">
    <property type="entry name" value="HAT_PRP39_C"/>
</dbReference>
<dbReference type="Pfam" id="PF23240">
    <property type="entry name" value="HAT_PRP39_N"/>
    <property type="match status" value="1"/>
</dbReference>
<evidence type="ECO:0000256" key="3">
    <source>
        <dbReference type="ARBA" id="ARBA00022664"/>
    </source>
</evidence>
<reference evidence="11" key="2">
    <citation type="journal article" date="2015" name="Gigascience">
        <title>Reconstructing a comprehensive transcriptome assembly of a white-pupal translocated strain of the pest fruit fly Bactrocera cucurbitae.</title>
        <authorList>
            <person name="Sim S.B."/>
            <person name="Calla B."/>
            <person name="Hall B."/>
            <person name="DeRego T."/>
            <person name="Geib S.M."/>
        </authorList>
    </citation>
    <scope>NUCLEOTIDE SEQUENCE</scope>
</reference>
<dbReference type="FunFam" id="1.25.40.10:FF:000091">
    <property type="entry name" value="Pre-mRNA-processing factor 39"/>
    <property type="match status" value="1"/>
</dbReference>
<evidence type="ECO:0000256" key="7">
    <source>
        <dbReference type="ARBA" id="ARBA00038019"/>
    </source>
</evidence>
<feature type="compositionally biased region" description="Acidic residues" evidence="10">
    <location>
        <begin position="283"/>
        <end position="293"/>
    </location>
</feature>
<keyword evidence="6" id="KW-0539">Nucleus</keyword>
<dbReference type="AlphaFoldDB" id="A0A0A1X806"/>
<comment type="subcellular location">
    <subcellularLocation>
        <location evidence="2">Nucleus</location>
    </subcellularLocation>
</comment>
<feature type="region of interest" description="Disordered" evidence="10">
    <location>
        <begin position="154"/>
        <end position="224"/>
    </location>
</feature>
<dbReference type="EMBL" id="GBXI01007442">
    <property type="protein sequence ID" value="JAD06850.1"/>
    <property type="molecule type" value="Transcribed_RNA"/>
</dbReference>
<dbReference type="InterPro" id="IPR011990">
    <property type="entry name" value="TPR-like_helical_dom_sf"/>
</dbReference>
<keyword evidence="5" id="KW-0508">mRNA splicing</keyword>
<accession>A0A0A1X806</accession>
<feature type="compositionally biased region" description="Basic and acidic residues" evidence="10">
    <location>
        <begin position="395"/>
        <end position="435"/>
    </location>
</feature>